<sequence length="408" mass="43899">MASSSPAKDILLTQTVKPKVSISNTSPSHYINPQKTHTHSTTFITSIMASCNGLSVFLLTLITTTSCILVSSSSAQTVPALFMFGDSLVDVGNNNHLPLSLLKADFPHNGVDYPGRKSTGRFSNGRNAADFIADKLGIPTSPPYLSLTSATNKSNAFLGGVSFASGGGGILDTTNKGKCLSLNKQIEYHTVVYSNLVQLMGSAGAQQYLSRSLFAVVIGSNDILGYFGSQNKVTTPQQFVNSLVLTLQDQMKTIYNLGGRKFAFVGVGPIGCSPAKRNENSAGECEEDINSVCTMYNEAVKSLLSSMKTDLPDMSYSFFDTYVADLEYIQNPSKYGFAEVKAACCGLGHLNAKIACTPISTYCPNRKDHLFWDFYHPTETVSRMLSDTAFDGSPPSVDPINIRQLVGL</sequence>
<dbReference type="PANTHER" id="PTHR45648:SF106">
    <property type="entry name" value="ANTHER-SPECIFIC PROLINE-RICH PROTEIN APG"/>
    <property type="match status" value="1"/>
</dbReference>
<dbReference type="GO" id="GO:0016042">
    <property type="term" value="P:lipid catabolic process"/>
    <property type="evidence" value="ECO:0007669"/>
    <property type="project" value="UniProtKB-KW"/>
</dbReference>
<evidence type="ECO:0000313" key="4">
    <source>
        <dbReference type="EMBL" id="KAK1324907.1"/>
    </source>
</evidence>
<reference evidence="4" key="2">
    <citation type="submission" date="2023-06" db="EMBL/GenBank/DDBJ databases">
        <authorList>
            <person name="Ma L."/>
            <person name="Liu K.-W."/>
            <person name="Li Z."/>
            <person name="Hsiao Y.-Y."/>
            <person name="Qi Y."/>
            <person name="Fu T."/>
            <person name="Tang G."/>
            <person name="Zhang D."/>
            <person name="Sun W.-H."/>
            <person name="Liu D.-K."/>
            <person name="Li Y."/>
            <person name="Chen G.-Z."/>
            <person name="Liu X.-D."/>
            <person name="Liao X.-Y."/>
            <person name="Jiang Y.-T."/>
            <person name="Yu X."/>
            <person name="Hao Y."/>
            <person name="Huang J."/>
            <person name="Zhao X.-W."/>
            <person name="Ke S."/>
            <person name="Chen Y.-Y."/>
            <person name="Wu W.-L."/>
            <person name="Hsu J.-L."/>
            <person name="Lin Y.-F."/>
            <person name="Huang M.-D."/>
            <person name="Li C.-Y."/>
            <person name="Huang L."/>
            <person name="Wang Z.-W."/>
            <person name="Zhao X."/>
            <person name="Zhong W.-Y."/>
            <person name="Peng D.-H."/>
            <person name="Ahmad S."/>
            <person name="Lan S."/>
            <person name="Zhang J.-S."/>
            <person name="Tsai W.-C."/>
            <person name="Van De Peer Y."/>
            <person name="Liu Z.-J."/>
        </authorList>
    </citation>
    <scope>NUCLEOTIDE SEQUENCE</scope>
    <source>
        <strain evidence="4">CP</strain>
        <tissue evidence="4">Leaves</tissue>
    </source>
</reference>
<dbReference type="GO" id="GO:0016788">
    <property type="term" value="F:hydrolase activity, acting on ester bonds"/>
    <property type="evidence" value="ECO:0007669"/>
    <property type="project" value="InterPro"/>
</dbReference>
<evidence type="ECO:0000313" key="5">
    <source>
        <dbReference type="Proteomes" id="UP001180020"/>
    </source>
</evidence>
<evidence type="ECO:0000256" key="2">
    <source>
        <dbReference type="ARBA" id="ARBA00022801"/>
    </source>
</evidence>
<dbReference type="Proteomes" id="UP001180020">
    <property type="component" value="Unassembled WGS sequence"/>
</dbReference>
<keyword evidence="3" id="KW-0442">Lipid degradation</keyword>
<proteinExistence type="inferred from homology"/>
<comment type="caution">
    <text evidence="4">The sequence shown here is derived from an EMBL/GenBank/DDBJ whole genome shotgun (WGS) entry which is preliminary data.</text>
</comment>
<dbReference type="CDD" id="cd01837">
    <property type="entry name" value="SGNH_plant_lipase_like"/>
    <property type="match status" value="1"/>
</dbReference>
<evidence type="ECO:0000256" key="1">
    <source>
        <dbReference type="ARBA" id="ARBA00008668"/>
    </source>
</evidence>
<organism evidence="4 5">
    <name type="scientific">Acorus calamus</name>
    <name type="common">Sweet flag</name>
    <dbReference type="NCBI Taxonomy" id="4465"/>
    <lineage>
        <taxon>Eukaryota</taxon>
        <taxon>Viridiplantae</taxon>
        <taxon>Streptophyta</taxon>
        <taxon>Embryophyta</taxon>
        <taxon>Tracheophyta</taxon>
        <taxon>Spermatophyta</taxon>
        <taxon>Magnoliopsida</taxon>
        <taxon>Liliopsida</taxon>
        <taxon>Acoraceae</taxon>
        <taxon>Acorus</taxon>
    </lineage>
</organism>
<keyword evidence="3" id="KW-0443">Lipid metabolism</keyword>
<dbReference type="Pfam" id="PF00657">
    <property type="entry name" value="Lipase_GDSL"/>
    <property type="match status" value="1"/>
</dbReference>
<dbReference type="InterPro" id="IPR035669">
    <property type="entry name" value="SGNH_plant_lipase-like"/>
</dbReference>
<name>A0AAV9FJX6_ACOCL</name>
<accession>A0AAV9FJX6</accession>
<keyword evidence="2" id="KW-0378">Hydrolase</keyword>
<dbReference type="InterPro" id="IPR051058">
    <property type="entry name" value="GDSL_Est/Lipase"/>
</dbReference>
<dbReference type="EMBL" id="JAUJYO010000001">
    <property type="protein sequence ID" value="KAK1324907.1"/>
    <property type="molecule type" value="Genomic_DNA"/>
</dbReference>
<gene>
    <name evidence="4" type="ORF">QJS10_CPA01g00863</name>
</gene>
<protein>
    <submittedName>
        <fullName evidence="4">GDSL esterase/lipase</fullName>
    </submittedName>
</protein>
<comment type="similarity">
    <text evidence="1">Belongs to the 'GDSL' lipolytic enzyme family.</text>
</comment>
<evidence type="ECO:0000256" key="3">
    <source>
        <dbReference type="ARBA" id="ARBA00022963"/>
    </source>
</evidence>
<dbReference type="PANTHER" id="PTHR45648">
    <property type="entry name" value="GDSL LIPASE/ACYLHYDROLASE FAMILY PROTEIN (AFU_ORTHOLOGUE AFUA_4G14700)"/>
    <property type="match status" value="1"/>
</dbReference>
<dbReference type="AlphaFoldDB" id="A0AAV9FJX6"/>
<dbReference type="InterPro" id="IPR001087">
    <property type="entry name" value="GDSL"/>
</dbReference>
<dbReference type="InterPro" id="IPR036514">
    <property type="entry name" value="SGNH_hydro_sf"/>
</dbReference>
<dbReference type="Gene3D" id="3.40.50.1110">
    <property type="entry name" value="SGNH hydrolase"/>
    <property type="match status" value="1"/>
</dbReference>
<reference evidence="4" key="1">
    <citation type="journal article" date="2023" name="Nat. Commun.">
        <title>Diploid and tetraploid genomes of Acorus and the evolution of monocots.</title>
        <authorList>
            <person name="Ma L."/>
            <person name="Liu K.W."/>
            <person name="Li Z."/>
            <person name="Hsiao Y.Y."/>
            <person name="Qi Y."/>
            <person name="Fu T."/>
            <person name="Tang G.D."/>
            <person name="Zhang D."/>
            <person name="Sun W.H."/>
            <person name="Liu D.K."/>
            <person name="Li Y."/>
            <person name="Chen G.Z."/>
            <person name="Liu X.D."/>
            <person name="Liao X.Y."/>
            <person name="Jiang Y.T."/>
            <person name="Yu X."/>
            <person name="Hao Y."/>
            <person name="Huang J."/>
            <person name="Zhao X.W."/>
            <person name="Ke S."/>
            <person name="Chen Y.Y."/>
            <person name="Wu W.L."/>
            <person name="Hsu J.L."/>
            <person name="Lin Y.F."/>
            <person name="Huang M.D."/>
            <person name="Li C.Y."/>
            <person name="Huang L."/>
            <person name="Wang Z.W."/>
            <person name="Zhao X."/>
            <person name="Zhong W.Y."/>
            <person name="Peng D.H."/>
            <person name="Ahmad S."/>
            <person name="Lan S."/>
            <person name="Zhang J.S."/>
            <person name="Tsai W.C."/>
            <person name="Van de Peer Y."/>
            <person name="Liu Z.J."/>
        </authorList>
    </citation>
    <scope>NUCLEOTIDE SEQUENCE</scope>
    <source>
        <strain evidence="4">CP</strain>
    </source>
</reference>
<keyword evidence="5" id="KW-1185">Reference proteome</keyword>